<dbReference type="InterPro" id="IPR045444">
    <property type="entry name" value="DUF6503"/>
</dbReference>
<gene>
    <name evidence="1" type="ORF">QQ008_17635</name>
</gene>
<keyword evidence="2" id="KW-1185">Reference proteome</keyword>
<sequence>MKLLRYFTTNVKEMTINVLLIALLLTTSCSQNQQSETANDAPQEEVVEELPGHTANFPEEFASALKAHGGFETWQKYKTLEYDLVKKDGGDHQMIDLQDRRVLLNNDTYKIGFDGNEVWISPNKEALGRMSARFYHNLYFYFFAIPFVLGDPGINYEVLEPREMDGKTYDVVKVSFNEGVGDSSGDYYVAHFDQETHKMHLLLYTVTYFSNESHENYNAIIYDWQEVDGLTIPKTLKGYKYENGELGDLRYEAEFANVKFSEKAQSDDMFAMPEEAEIDSLVKEQ</sequence>
<dbReference type="Proteomes" id="UP001172082">
    <property type="component" value="Unassembled WGS sequence"/>
</dbReference>
<dbReference type="PROSITE" id="PS51257">
    <property type="entry name" value="PROKAR_LIPOPROTEIN"/>
    <property type="match status" value="1"/>
</dbReference>
<organism evidence="1 2">
    <name type="scientific">Splendidivirga corallicola</name>
    <dbReference type="NCBI Taxonomy" id="3051826"/>
    <lineage>
        <taxon>Bacteria</taxon>
        <taxon>Pseudomonadati</taxon>
        <taxon>Bacteroidota</taxon>
        <taxon>Cytophagia</taxon>
        <taxon>Cytophagales</taxon>
        <taxon>Splendidivirgaceae</taxon>
        <taxon>Splendidivirga</taxon>
    </lineage>
</organism>
<proteinExistence type="predicted"/>
<accession>A0ABT8KR70</accession>
<dbReference type="RefSeq" id="WP_346753239.1">
    <property type="nucleotide sequence ID" value="NZ_JAUJEA010000006.1"/>
</dbReference>
<dbReference type="EMBL" id="JAUJEA010000006">
    <property type="protein sequence ID" value="MDN5203216.1"/>
    <property type="molecule type" value="Genomic_DNA"/>
</dbReference>
<evidence type="ECO:0000313" key="1">
    <source>
        <dbReference type="EMBL" id="MDN5203216.1"/>
    </source>
</evidence>
<reference evidence="1" key="1">
    <citation type="submission" date="2023-06" db="EMBL/GenBank/DDBJ databases">
        <title>Genomic of Parafulvivirga corallium.</title>
        <authorList>
            <person name="Wang G."/>
        </authorList>
    </citation>
    <scope>NUCLEOTIDE SEQUENCE</scope>
    <source>
        <strain evidence="1">BMA10</strain>
    </source>
</reference>
<dbReference type="Pfam" id="PF20113">
    <property type="entry name" value="DUF6503"/>
    <property type="match status" value="1"/>
</dbReference>
<comment type="caution">
    <text evidence="1">The sequence shown here is derived from an EMBL/GenBank/DDBJ whole genome shotgun (WGS) entry which is preliminary data.</text>
</comment>
<evidence type="ECO:0000313" key="2">
    <source>
        <dbReference type="Proteomes" id="UP001172082"/>
    </source>
</evidence>
<name>A0ABT8KR70_9BACT</name>
<protein>
    <submittedName>
        <fullName evidence="1">DUF6503 family protein</fullName>
    </submittedName>
</protein>